<dbReference type="InterPro" id="IPR013805">
    <property type="entry name" value="GrpE_CC"/>
</dbReference>
<gene>
    <name evidence="3" type="primary">grpE</name>
    <name evidence="3" type="ORF">GS597_18510</name>
</gene>
<dbReference type="GO" id="GO:0051087">
    <property type="term" value="F:protein-folding chaperone binding"/>
    <property type="evidence" value="ECO:0007669"/>
    <property type="project" value="InterPro"/>
</dbReference>
<dbReference type="InterPro" id="IPR009012">
    <property type="entry name" value="GrpE_head"/>
</dbReference>
<protein>
    <submittedName>
        <fullName evidence="3">Nucleotide exchange factor GrpE</fullName>
    </submittedName>
</protein>
<proteinExistence type="inferred from homology"/>
<organism evidence="3 4">
    <name type="scientific">Petrachloros mirabilis ULC683</name>
    <dbReference type="NCBI Taxonomy" id="2781853"/>
    <lineage>
        <taxon>Bacteria</taxon>
        <taxon>Bacillati</taxon>
        <taxon>Cyanobacteriota</taxon>
        <taxon>Cyanophyceae</taxon>
        <taxon>Synechococcales</taxon>
        <taxon>Petrachlorosaceae</taxon>
        <taxon>Petrachloros</taxon>
        <taxon>Petrachloros mirabilis</taxon>
    </lineage>
</organism>
<reference evidence="3" key="1">
    <citation type="submission" date="2019-12" db="EMBL/GenBank/DDBJ databases">
        <title>High-Quality draft genome sequences of three cyanobacteria isolated from the limestone walls of the Old Cathedral of Coimbra.</title>
        <authorList>
            <person name="Tiago I."/>
            <person name="Soares F."/>
            <person name="Portugal A."/>
        </authorList>
    </citation>
    <scope>NUCLEOTIDE SEQUENCE [LARGE SCALE GENOMIC DNA]</scope>
    <source>
        <strain evidence="3">C</strain>
    </source>
</reference>
<dbReference type="Proteomes" id="UP000607397">
    <property type="component" value="Unassembled WGS sequence"/>
</dbReference>
<dbReference type="GO" id="GO:0042803">
    <property type="term" value="F:protein homodimerization activity"/>
    <property type="evidence" value="ECO:0007669"/>
    <property type="project" value="InterPro"/>
</dbReference>
<dbReference type="Pfam" id="PF01025">
    <property type="entry name" value="GrpE"/>
    <property type="match status" value="1"/>
</dbReference>
<dbReference type="GO" id="GO:0051082">
    <property type="term" value="F:unfolded protein binding"/>
    <property type="evidence" value="ECO:0007669"/>
    <property type="project" value="TreeGrafter"/>
</dbReference>
<dbReference type="EMBL" id="WVIC01000053">
    <property type="protein sequence ID" value="NCJ08462.1"/>
    <property type="molecule type" value="Genomic_DNA"/>
</dbReference>
<dbReference type="GO" id="GO:0000774">
    <property type="term" value="F:adenyl-nucleotide exchange factor activity"/>
    <property type="evidence" value="ECO:0007669"/>
    <property type="project" value="InterPro"/>
</dbReference>
<evidence type="ECO:0000256" key="1">
    <source>
        <dbReference type="ARBA" id="ARBA00009054"/>
    </source>
</evidence>
<dbReference type="Gene3D" id="2.30.22.10">
    <property type="entry name" value="Head domain of nucleotide exchange factor GrpE"/>
    <property type="match status" value="1"/>
</dbReference>
<dbReference type="SUPFAM" id="SSF51064">
    <property type="entry name" value="Head domain of nucleotide exchange factor GrpE"/>
    <property type="match status" value="1"/>
</dbReference>
<evidence type="ECO:0000256" key="2">
    <source>
        <dbReference type="ARBA" id="ARBA00023186"/>
    </source>
</evidence>
<comment type="caution">
    <text evidence="3">The sequence shown here is derived from an EMBL/GenBank/DDBJ whole genome shotgun (WGS) entry which is preliminary data.</text>
</comment>
<comment type="similarity">
    <text evidence="1">Belongs to the GrpE family.</text>
</comment>
<keyword evidence="2" id="KW-0143">Chaperone</keyword>
<keyword evidence="4" id="KW-1185">Reference proteome</keyword>
<dbReference type="GO" id="GO:0006457">
    <property type="term" value="P:protein folding"/>
    <property type="evidence" value="ECO:0007669"/>
    <property type="project" value="InterPro"/>
</dbReference>
<dbReference type="InterPro" id="IPR000740">
    <property type="entry name" value="GrpE"/>
</dbReference>
<accession>A0A8K2A2K3</accession>
<name>A0A8K2A2K3_9CYAN</name>
<evidence type="ECO:0000313" key="3">
    <source>
        <dbReference type="EMBL" id="NCJ08462.1"/>
    </source>
</evidence>
<evidence type="ECO:0000313" key="4">
    <source>
        <dbReference type="Proteomes" id="UP000607397"/>
    </source>
</evidence>
<dbReference type="PANTHER" id="PTHR21237">
    <property type="entry name" value="GRPE PROTEIN"/>
    <property type="match status" value="1"/>
</dbReference>
<dbReference type="Gene3D" id="3.90.20.20">
    <property type="match status" value="1"/>
</dbReference>
<dbReference type="PANTHER" id="PTHR21237:SF23">
    <property type="entry name" value="GRPE PROTEIN HOMOLOG, MITOCHONDRIAL"/>
    <property type="match status" value="1"/>
</dbReference>
<sequence>MRSPSEQPSRSPRELAAEKIQLRKQQETLLRDLLTVVDALDRAADHWQQAEASHCQTQGSGSPLKWWQRLLPWWGARAGDQSQTLAEVVTSAREGIMMIRESMLTVLTQHQVVPLLSQDQPFDPSHMHALGQQVDSERPANTVVQEVVRGYRWRDRILREPQVIVAVAPPSDETVDP</sequence>
<dbReference type="AlphaFoldDB" id="A0A8K2A2K3"/>